<evidence type="ECO:0000313" key="13">
    <source>
        <dbReference type="Proteomes" id="UP000238350"/>
    </source>
</evidence>
<dbReference type="GeneID" id="36516804"/>
<evidence type="ECO:0000256" key="2">
    <source>
        <dbReference type="ARBA" id="ARBA00022448"/>
    </source>
</evidence>
<feature type="region of interest" description="Disordered" evidence="10">
    <location>
        <begin position="107"/>
        <end position="135"/>
    </location>
</feature>
<evidence type="ECO:0000313" key="12">
    <source>
        <dbReference type="EMBL" id="PRT55436.1"/>
    </source>
</evidence>
<dbReference type="Proteomes" id="UP000238350">
    <property type="component" value="Unassembled WGS sequence"/>
</dbReference>
<dbReference type="AlphaFoldDB" id="A0A2T0FKC1"/>
<dbReference type="EMBL" id="NDIQ01000021">
    <property type="protein sequence ID" value="PRT55436.1"/>
    <property type="molecule type" value="Genomic_DNA"/>
</dbReference>
<keyword evidence="4" id="KW-0256">Endoplasmic reticulum</keyword>
<keyword evidence="13" id="KW-1185">Reference proteome</keyword>
<comment type="caution">
    <text evidence="12">The sequence shown here is derived from an EMBL/GenBank/DDBJ whole genome shotgun (WGS) entry which is preliminary data.</text>
</comment>
<feature type="domain" description="Sec20 C-terminal" evidence="11">
    <location>
        <begin position="133"/>
        <end position="224"/>
    </location>
</feature>
<evidence type="ECO:0000256" key="3">
    <source>
        <dbReference type="ARBA" id="ARBA00022692"/>
    </source>
</evidence>
<keyword evidence="7" id="KW-0175">Coiled coil</keyword>
<dbReference type="GO" id="GO:0005484">
    <property type="term" value="F:SNAP receptor activity"/>
    <property type="evidence" value="ECO:0007669"/>
    <property type="project" value="InterPro"/>
</dbReference>
<dbReference type="OrthoDB" id="4086189at2759"/>
<evidence type="ECO:0000256" key="4">
    <source>
        <dbReference type="ARBA" id="ARBA00022824"/>
    </source>
</evidence>
<proteinExistence type="inferred from homology"/>
<keyword evidence="8" id="KW-0472">Membrane</keyword>
<evidence type="ECO:0000256" key="8">
    <source>
        <dbReference type="ARBA" id="ARBA00023136"/>
    </source>
</evidence>
<sequence>MEGFDEDYLRILELIDNLSNSVLEDDEMLKSREDILQKLAQLNSKVECVAVGVGAGDPAVSTSLEEIEFARQKTELGYRRFRNAQVVASHARSEQWLKRREKLLRPAAHGPTTISEVEQPRKEAPNDFNPAVSKSEDITTTLRRVHQMAQGEVLKAELNIEELDSSTKALKDLENKYSAVDVLLNGSRRLVQVLEEADKGDRRRIRLSLGFLAAVLGWIVYRRILKLPLKILFWNIVNLTRLGKWATGLARKTGMGKEQLLAFETALDNKEHNLLDIDPDSIDLAFGRDPLTTLTDPVETAEAEAHVHTEISELPVELELNEFELPDDDISTPGEIPATEAEVETEEVPPVHTTALDDNLLLEREYLEIHAEPEAELEAEPIESLITEFKSESVEFERTVEPEPEFGSQLESIDAEIVFETEPVLHDVLHNAEAEDLEYPAQPPATEPEKDQDELYSMETHYYAYEQVTL</sequence>
<name>A0A2T0FKC1_9ASCO</name>
<accession>A0A2T0FKC1</accession>
<evidence type="ECO:0000256" key="10">
    <source>
        <dbReference type="SAM" id="MobiDB-lite"/>
    </source>
</evidence>
<organism evidence="12 13">
    <name type="scientific">Wickerhamiella sorbophila</name>
    <dbReference type="NCBI Taxonomy" id="45607"/>
    <lineage>
        <taxon>Eukaryota</taxon>
        <taxon>Fungi</taxon>
        <taxon>Dikarya</taxon>
        <taxon>Ascomycota</taxon>
        <taxon>Saccharomycotina</taxon>
        <taxon>Dipodascomycetes</taxon>
        <taxon>Dipodascales</taxon>
        <taxon>Trichomonascaceae</taxon>
        <taxon>Wickerhamiella</taxon>
    </lineage>
</organism>
<keyword evidence="3" id="KW-0812">Transmembrane</keyword>
<evidence type="ECO:0000256" key="9">
    <source>
        <dbReference type="ARBA" id="ARBA00037934"/>
    </source>
</evidence>
<dbReference type="GO" id="GO:0005789">
    <property type="term" value="C:endoplasmic reticulum membrane"/>
    <property type="evidence" value="ECO:0007669"/>
    <property type="project" value="UniProtKB-SubCell"/>
</dbReference>
<evidence type="ECO:0000256" key="6">
    <source>
        <dbReference type="ARBA" id="ARBA00022989"/>
    </source>
</evidence>
<comment type="subcellular location">
    <subcellularLocation>
        <location evidence="1">Endoplasmic reticulum membrane</location>
        <topology evidence="1">Single-pass type IV membrane protein</topology>
    </subcellularLocation>
</comment>
<dbReference type="GO" id="GO:0031201">
    <property type="term" value="C:SNARE complex"/>
    <property type="evidence" value="ECO:0007669"/>
    <property type="project" value="TreeGrafter"/>
</dbReference>
<dbReference type="Pfam" id="PF03908">
    <property type="entry name" value="Sec20"/>
    <property type="match status" value="1"/>
</dbReference>
<evidence type="ECO:0000256" key="5">
    <source>
        <dbReference type="ARBA" id="ARBA00022892"/>
    </source>
</evidence>
<dbReference type="GO" id="GO:0006890">
    <property type="term" value="P:retrograde vesicle-mediated transport, Golgi to endoplasmic reticulum"/>
    <property type="evidence" value="ECO:0007669"/>
    <property type="project" value="InterPro"/>
</dbReference>
<evidence type="ECO:0000256" key="7">
    <source>
        <dbReference type="ARBA" id="ARBA00023054"/>
    </source>
</evidence>
<comment type="similarity">
    <text evidence="9">Belongs to the SEC20 family.</text>
</comment>
<dbReference type="STRING" id="45607.A0A2T0FKC1"/>
<protein>
    <submittedName>
        <fullName evidence="12">Protein transport protein SEC20</fullName>
    </submittedName>
</protein>
<keyword evidence="5" id="KW-0931">ER-Golgi transport</keyword>
<dbReference type="PANTHER" id="PTHR12825:SF0">
    <property type="entry name" value="VESICLE TRANSPORT PROTEIN SEC20"/>
    <property type="match status" value="1"/>
</dbReference>
<dbReference type="PANTHER" id="PTHR12825">
    <property type="entry name" value="BNIP1-RELATED"/>
    <property type="match status" value="1"/>
</dbReference>
<keyword evidence="2" id="KW-0813">Transport</keyword>
<gene>
    <name evidence="12" type="ORF">B9G98_03056</name>
</gene>
<evidence type="ECO:0000259" key="11">
    <source>
        <dbReference type="Pfam" id="PF03908"/>
    </source>
</evidence>
<keyword evidence="6" id="KW-1133">Transmembrane helix</keyword>
<reference evidence="12 13" key="1">
    <citation type="submission" date="2017-04" db="EMBL/GenBank/DDBJ databases">
        <title>Genome sequencing of [Candida] sorbophila.</title>
        <authorList>
            <person name="Ahn J.O."/>
        </authorList>
    </citation>
    <scope>NUCLEOTIDE SEQUENCE [LARGE SCALE GENOMIC DNA]</scope>
    <source>
        <strain evidence="12 13">DS02</strain>
    </source>
</reference>
<dbReference type="RefSeq" id="XP_024665381.1">
    <property type="nucleotide sequence ID" value="XM_024809613.1"/>
</dbReference>
<evidence type="ECO:0000256" key="1">
    <source>
        <dbReference type="ARBA" id="ARBA00004163"/>
    </source>
</evidence>
<dbReference type="InterPro" id="IPR005606">
    <property type="entry name" value="Sec20"/>
</dbReference>
<dbReference type="InterPro" id="IPR056173">
    <property type="entry name" value="Sec20_C"/>
</dbReference>